<proteinExistence type="predicted"/>
<name>A0AAN8YGZ7_SOLBU</name>
<feature type="region of interest" description="Disordered" evidence="1">
    <location>
        <begin position="1"/>
        <end position="52"/>
    </location>
</feature>
<reference evidence="2 3" key="1">
    <citation type="submission" date="2024-02" db="EMBL/GenBank/DDBJ databases">
        <title>de novo genome assembly of Solanum bulbocastanum strain 11H21.</title>
        <authorList>
            <person name="Hosaka A.J."/>
        </authorList>
    </citation>
    <scope>NUCLEOTIDE SEQUENCE [LARGE SCALE GENOMIC DNA]</scope>
    <source>
        <tissue evidence="2">Young leaves</tissue>
    </source>
</reference>
<dbReference type="Proteomes" id="UP001371456">
    <property type="component" value="Unassembled WGS sequence"/>
</dbReference>
<comment type="caution">
    <text evidence="2">The sequence shown here is derived from an EMBL/GenBank/DDBJ whole genome shotgun (WGS) entry which is preliminary data.</text>
</comment>
<evidence type="ECO:0000313" key="2">
    <source>
        <dbReference type="EMBL" id="KAK6791591.1"/>
    </source>
</evidence>
<dbReference type="AlphaFoldDB" id="A0AAN8YGZ7"/>
<keyword evidence="3" id="KW-1185">Reference proteome</keyword>
<evidence type="ECO:0000313" key="3">
    <source>
        <dbReference type="Proteomes" id="UP001371456"/>
    </source>
</evidence>
<protein>
    <submittedName>
        <fullName evidence="2">Uncharacterized protein</fullName>
    </submittedName>
</protein>
<gene>
    <name evidence="2" type="ORF">RDI58_010672</name>
</gene>
<accession>A0AAN8YGZ7</accession>
<organism evidence="2 3">
    <name type="scientific">Solanum bulbocastanum</name>
    <name type="common">Wild potato</name>
    <dbReference type="NCBI Taxonomy" id="147425"/>
    <lineage>
        <taxon>Eukaryota</taxon>
        <taxon>Viridiplantae</taxon>
        <taxon>Streptophyta</taxon>
        <taxon>Embryophyta</taxon>
        <taxon>Tracheophyta</taxon>
        <taxon>Spermatophyta</taxon>
        <taxon>Magnoliopsida</taxon>
        <taxon>eudicotyledons</taxon>
        <taxon>Gunneridae</taxon>
        <taxon>Pentapetalae</taxon>
        <taxon>asterids</taxon>
        <taxon>lamiids</taxon>
        <taxon>Solanales</taxon>
        <taxon>Solanaceae</taxon>
        <taxon>Solanoideae</taxon>
        <taxon>Solaneae</taxon>
        <taxon>Solanum</taxon>
    </lineage>
</organism>
<evidence type="ECO:0000256" key="1">
    <source>
        <dbReference type="SAM" id="MobiDB-lite"/>
    </source>
</evidence>
<sequence>MNIEETQGDMGSHDGESNDDDKDGESVPTKSDETYSKKIVGNKTEGQSNNEKELILDTENGSSVTNRLRGLLPIVVHENVKDMILFNELESAEYPEPLQTASALNRDKHHLELVEFSADSILVPIIEEISSPMERLHELITHNCLHKEPAIMTNEVTILEKRKEMEDKEEEVNLSNI</sequence>
<dbReference type="EMBL" id="JBANQN010000004">
    <property type="protein sequence ID" value="KAK6791591.1"/>
    <property type="molecule type" value="Genomic_DNA"/>
</dbReference>